<evidence type="ECO:0000313" key="1">
    <source>
        <dbReference type="EMBL" id="PSJ59241.1"/>
    </source>
</evidence>
<keyword evidence="2" id="KW-1185">Reference proteome</keyword>
<gene>
    <name evidence="1" type="ORF">C7I85_16600</name>
</gene>
<organism evidence="1 2">
    <name type="scientific">Pseudaminobacter soli</name>
    <name type="common">ex Li et al. 2025</name>
    <dbReference type="NCBI Taxonomy" id="1295366"/>
    <lineage>
        <taxon>Bacteria</taxon>
        <taxon>Pseudomonadati</taxon>
        <taxon>Pseudomonadota</taxon>
        <taxon>Alphaproteobacteria</taxon>
        <taxon>Hyphomicrobiales</taxon>
        <taxon>Phyllobacteriaceae</taxon>
        <taxon>Pseudaminobacter</taxon>
    </lineage>
</organism>
<accession>A0A2P7S9X6</accession>
<name>A0A2P7S9X6_9HYPH</name>
<dbReference type="EMBL" id="PXYL01000008">
    <property type="protein sequence ID" value="PSJ59241.1"/>
    <property type="molecule type" value="Genomic_DNA"/>
</dbReference>
<evidence type="ECO:0000313" key="2">
    <source>
        <dbReference type="Proteomes" id="UP000240653"/>
    </source>
</evidence>
<dbReference type="Proteomes" id="UP000240653">
    <property type="component" value="Unassembled WGS sequence"/>
</dbReference>
<comment type="caution">
    <text evidence="1">The sequence shown here is derived from an EMBL/GenBank/DDBJ whole genome shotgun (WGS) entry which is preliminary data.</text>
</comment>
<reference evidence="1 2" key="1">
    <citation type="submission" date="2018-03" db="EMBL/GenBank/DDBJ databases">
        <title>The draft genome of Mesorhizobium soli JCM 19897.</title>
        <authorList>
            <person name="Li L."/>
            <person name="Liu L."/>
            <person name="Liang L."/>
            <person name="Wang T."/>
            <person name="Zhang X."/>
        </authorList>
    </citation>
    <scope>NUCLEOTIDE SEQUENCE [LARGE SCALE GENOMIC DNA]</scope>
    <source>
        <strain evidence="1 2">JCM 19897</strain>
    </source>
</reference>
<proteinExistence type="predicted"/>
<protein>
    <submittedName>
        <fullName evidence="1">Uncharacterized protein</fullName>
    </submittedName>
</protein>
<sequence length="94" mass="10103">MFLFKDGVVSGADAGGGTYDGTFSPTQDGLNVDAIIKFSLSIGNQSITGASAMSEPITIDVPLRLPVRLDREDTFRIDTLIGPINAKFQKLREL</sequence>
<dbReference type="AlphaFoldDB" id="A0A2P7S9X6"/>